<protein>
    <recommendedName>
        <fullName evidence="5">F-box domain-containing protein</fullName>
    </recommendedName>
</protein>
<dbReference type="EMBL" id="JAWXYG010000011">
    <property type="protein sequence ID" value="KAK4258871.1"/>
    <property type="molecule type" value="Genomic_DNA"/>
</dbReference>
<dbReference type="SUPFAM" id="SSF54236">
    <property type="entry name" value="Ubiquitin-like"/>
    <property type="match status" value="1"/>
</dbReference>
<dbReference type="InterPro" id="IPR000626">
    <property type="entry name" value="Ubiquitin-like_dom"/>
</dbReference>
<evidence type="ECO:0000313" key="3">
    <source>
        <dbReference type="EMBL" id="KAK4258871.1"/>
    </source>
</evidence>
<sequence length="482" mass="53550">MKLRVRSLESKETLKIEVPDSCSLQQFKETISQAISFPSSSLHLSLNRKDEINASTANESLKSIGIASGDLIFYTLNSNAFSSETPLVHKPGPSQTEHTDHIMQETPNQHSSEGQMEVGETNVMTDDIAASEQAGISENMEIIDGSVEVMGKSNSEPSFMKRVLRGTLSNDFNDVKLLIVAVHAIILESGFVLLDKVSGMAVGCSDILDHWPSATSTLSVRYSLPEILTKDPDSIQTVVLKFQNLGHFVNVYGSLAAGGSGLLRLVIDKRKFAPALGLMLAKSDSNDNKISGIHNHETEVFQLWKMVKDGLALPLLIDLCEKAELGSPPCFMRLPTELKLKVLEYLHGVDIAKVACTCSEMRYLSSNNDLWKQKLEELVGCEKQEQGTNSYKRLFANKWVAMQDFKRNHGNHDRAIVVRQPTYLRIRRDPNPFGMPSIVGGDYDRFPGFGAPSPFGQPGLPRPPFQPRRRFHPGCYLYERDV</sequence>
<dbReference type="PROSITE" id="PS50181">
    <property type="entry name" value="FBOX"/>
    <property type="match status" value="1"/>
</dbReference>
<evidence type="ECO:0000313" key="4">
    <source>
        <dbReference type="Proteomes" id="UP001293593"/>
    </source>
</evidence>
<dbReference type="Gene3D" id="1.20.1280.50">
    <property type="match status" value="1"/>
</dbReference>
<dbReference type="SUPFAM" id="SSF81383">
    <property type="entry name" value="F-box domain"/>
    <property type="match status" value="1"/>
</dbReference>
<dbReference type="CDD" id="cd22165">
    <property type="entry name" value="F-box_AtSKIP22-like"/>
    <property type="match status" value="1"/>
</dbReference>
<feature type="domain" description="F-box" evidence="2">
    <location>
        <begin position="328"/>
        <end position="374"/>
    </location>
</feature>
<organism evidence="3 4">
    <name type="scientific">Acacia crassicarpa</name>
    <name type="common">northern wattle</name>
    <dbReference type="NCBI Taxonomy" id="499986"/>
    <lineage>
        <taxon>Eukaryota</taxon>
        <taxon>Viridiplantae</taxon>
        <taxon>Streptophyta</taxon>
        <taxon>Embryophyta</taxon>
        <taxon>Tracheophyta</taxon>
        <taxon>Spermatophyta</taxon>
        <taxon>Magnoliopsida</taxon>
        <taxon>eudicotyledons</taxon>
        <taxon>Gunneridae</taxon>
        <taxon>Pentapetalae</taxon>
        <taxon>rosids</taxon>
        <taxon>fabids</taxon>
        <taxon>Fabales</taxon>
        <taxon>Fabaceae</taxon>
        <taxon>Caesalpinioideae</taxon>
        <taxon>mimosoid clade</taxon>
        <taxon>Acacieae</taxon>
        <taxon>Acacia</taxon>
    </lineage>
</organism>
<dbReference type="InterPro" id="IPR024682">
    <property type="entry name" value="Npl4_Ub-like_dom"/>
</dbReference>
<reference evidence="3" key="1">
    <citation type="submission" date="2023-10" db="EMBL/GenBank/DDBJ databases">
        <title>Chromosome-level genome of the transformable northern wattle, Acacia crassicarpa.</title>
        <authorList>
            <person name="Massaro I."/>
            <person name="Sinha N.R."/>
            <person name="Poethig S."/>
            <person name="Leichty A.R."/>
        </authorList>
    </citation>
    <scope>NUCLEOTIDE SEQUENCE</scope>
    <source>
        <strain evidence="3">Acra3RX</strain>
        <tissue evidence="3">Leaf</tissue>
    </source>
</reference>
<accession>A0AAE1IXN5</accession>
<dbReference type="Gene3D" id="3.10.20.90">
    <property type="entry name" value="Phosphatidylinositol 3-kinase Catalytic Subunit, Chain A, domain 1"/>
    <property type="match status" value="1"/>
</dbReference>
<dbReference type="InterPro" id="IPR029071">
    <property type="entry name" value="Ubiquitin-like_domsf"/>
</dbReference>
<proteinExistence type="predicted"/>
<comment type="caution">
    <text evidence="3">The sequence shown here is derived from an EMBL/GenBank/DDBJ whole genome shotgun (WGS) entry which is preliminary data.</text>
</comment>
<dbReference type="PANTHER" id="PTHR47602">
    <property type="entry name" value="F-BOX PROTEIN SKIP22"/>
    <property type="match status" value="1"/>
</dbReference>
<dbReference type="Pfam" id="PF12937">
    <property type="entry name" value="F-box-like"/>
    <property type="match status" value="1"/>
</dbReference>
<dbReference type="AlphaFoldDB" id="A0AAE1IXN5"/>
<dbReference type="InterPro" id="IPR001810">
    <property type="entry name" value="F-box_dom"/>
</dbReference>
<evidence type="ECO:0000259" key="1">
    <source>
        <dbReference type="PROSITE" id="PS50053"/>
    </source>
</evidence>
<dbReference type="Proteomes" id="UP001293593">
    <property type="component" value="Unassembled WGS sequence"/>
</dbReference>
<dbReference type="InterPro" id="IPR036047">
    <property type="entry name" value="F-box-like_dom_sf"/>
</dbReference>
<keyword evidence="4" id="KW-1185">Reference proteome</keyword>
<dbReference type="PANTHER" id="PTHR47602:SF2">
    <property type="entry name" value="F-BOX PROTEIN SKIP22"/>
    <property type="match status" value="1"/>
</dbReference>
<dbReference type="Pfam" id="PF11543">
    <property type="entry name" value="UN_NPL4"/>
    <property type="match status" value="1"/>
</dbReference>
<evidence type="ECO:0000259" key="2">
    <source>
        <dbReference type="PROSITE" id="PS50181"/>
    </source>
</evidence>
<dbReference type="PROSITE" id="PS50053">
    <property type="entry name" value="UBIQUITIN_2"/>
    <property type="match status" value="1"/>
</dbReference>
<evidence type="ECO:0008006" key="5">
    <source>
        <dbReference type="Google" id="ProtNLM"/>
    </source>
</evidence>
<feature type="domain" description="Ubiquitin-like" evidence="1">
    <location>
        <begin position="1"/>
        <end position="72"/>
    </location>
</feature>
<gene>
    <name evidence="3" type="ORF">QN277_005270</name>
</gene>
<name>A0AAE1IXN5_9FABA</name>
<dbReference type="SMART" id="SM00256">
    <property type="entry name" value="FBOX"/>
    <property type="match status" value="1"/>
</dbReference>
<dbReference type="Gene3D" id="3.40.1000.30">
    <property type="match status" value="1"/>
</dbReference>